<reference evidence="1 2" key="1">
    <citation type="journal article" date="2020" name="Cell">
        <title>Large-Scale Comparative Analyses of Tick Genomes Elucidate Their Genetic Diversity and Vector Capacities.</title>
        <authorList>
            <consortium name="Tick Genome and Microbiome Consortium (TIGMIC)"/>
            <person name="Jia N."/>
            <person name="Wang J."/>
            <person name="Shi W."/>
            <person name="Du L."/>
            <person name="Sun Y."/>
            <person name="Zhan W."/>
            <person name="Jiang J.F."/>
            <person name="Wang Q."/>
            <person name="Zhang B."/>
            <person name="Ji P."/>
            <person name="Bell-Sakyi L."/>
            <person name="Cui X.M."/>
            <person name="Yuan T.T."/>
            <person name="Jiang B.G."/>
            <person name="Yang W.F."/>
            <person name="Lam T.T."/>
            <person name="Chang Q.C."/>
            <person name="Ding S.J."/>
            <person name="Wang X.J."/>
            <person name="Zhu J.G."/>
            <person name="Ruan X.D."/>
            <person name="Zhao L."/>
            <person name="Wei J.T."/>
            <person name="Ye R.Z."/>
            <person name="Que T.C."/>
            <person name="Du C.H."/>
            <person name="Zhou Y.H."/>
            <person name="Cheng J.X."/>
            <person name="Dai P.F."/>
            <person name="Guo W.B."/>
            <person name="Han X.H."/>
            <person name="Huang E.J."/>
            <person name="Li L.F."/>
            <person name="Wei W."/>
            <person name="Gao Y.C."/>
            <person name="Liu J.Z."/>
            <person name="Shao H.Z."/>
            <person name="Wang X."/>
            <person name="Wang C.C."/>
            <person name="Yang T.C."/>
            <person name="Huo Q.B."/>
            <person name="Li W."/>
            <person name="Chen H.Y."/>
            <person name="Chen S.E."/>
            <person name="Zhou L.G."/>
            <person name="Ni X.B."/>
            <person name="Tian J.H."/>
            <person name="Sheng Y."/>
            <person name="Liu T."/>
            <person name="Pan Y.S."/>
            <person name="Xia L.Y."/>
            <person name="Li J."/>
            <person name="Zhao F."/>
            <person name="Cao W.C."/>
        </authorList>
    </citation>
    <scope>NUCLEOTIDE SEQUENCE [LARGE SCALE GENOMIC DNA]</scope>
    <source>
        <strain evidence="1">Iper-2018</strain>
    </source>
</reference>
<evidence type="ECO:0000313" key="1">
    <source>
        <dbReference type="EMBL" id="KAG0426970.1"/>
    </source>
</evidence>
<proteinExistence type="predicted"/>
<protein>
    <submittedName>
        <fullName evidence="1">Uncharacterized protein</fullName>
    </submittedName>
</protein>
<comment type="caution">
    <text evidence="1">The sequence shown here is derived from an EMBL/GenBank/DDBJ whole genome shotgun (WGS) entry which is preliminary data.</text>
</comment>
<accession>A0AC60Q1X6</accession>
<evidence type="ECO:0000313" key="2">
    <source>
        <dbReference type="Proteomes" id="UP000805193"/>
    </source>
</evidence>
<sequence length="339" mass="38280">MFDKSWAFLPEDSALISLGIKARRVLCKCQGRIHGKKTPRQPCRVRCSQVSTMSRLVPSPDWFVGVDSLDLCLKGRWRDRVTVDADPLDAGTDQGLTFTAPRWASQPAANISRISSRRPTHPAGSFYYPELERLPRIGYFQFRKLREYALVLERARQDVGGATSSNHVLDDQPHRRDSAAITTVDPTSGPATRVACLVSDWSSWSPCSQSCGIGESQRHRQVLQHPRGGARPCPPLRELRCRANTGKEVTSSPAFAQLKWKELYHAKNLATKVEILRASKDGVSRQQVMERYDVKRSTLATYVNNEAEILQAFESEKFNAKRKRLWKAAHPKLEEALLR</sequence>
<dbReference type="EMBL" id="JABSTQ010009669">
    <property type="protein sequence ID" value="KAG0426970.1"/>
    <property type="molecule type" value="Genomic_DNA"/>
</dbReference>
<organism evidence="1 2">
    <name type="scientific">Ixodes persulcatus</name>
    <name type="common">Taiga tick</name>
    <dbReference type="NCBI Taxonomy" id="34615"/>
    <lineage>
        <taxon>Eukaryota</taxon>
        <taxon>Metazoa</taxon>
        <taxon>Ecdysozoa</taxon>
        <taxon>Arthropoda</taxon>
        <taxon>Chelicerata</taxon>
        <taxon>Arachnida</taxon>
        <taxon>Acari</taxon>
        <taxon>Parasitiformes</taxon>
        <taxon>Ixodida</taxon>
        <taxon>Ixodoidea</taxon>
        <taxon>Ixodidae</taxon>
        <taxon>Ixodinae</taxon>
        <taxon>Ixodes</taxon>
    </lineage>
</organism>
<name>A0AC60Q1X6_IXOPE</name>
<keyword evidence="2" id="KW-1185">Reference proteome</keyword>
<gene>
    <name evidence="1" type="ORF">HPB47_025952</name>
</gene>
<dbReference type="Proteomes" id="UP000805193">
    <property type="component" value="Unassembled WGS sequence"/>
</dbReference>